<evidence type="ECO:0000313" key="1">
    <source>
        <dbReference type="EMBL" id="SHI14631.1"/>
    </source>
</evidence>
<sequence length="93" mass="10511">MDKRYLLYKFCRDGNRHLITWLTASGMEEANLAVKVLRKNHPQVPDLVLGKGEFFEVLEESQLKPGEWEEAMRILAGRKGGLEAAAPSPEDIT</sequence>
<organism evidence="1 2">
    <name type="scientific">Desulfofustis glycolicus DSM 9705</name>
    <dbReference type="NCBI Taxonomy" id="1121409"/>
    <lineage>
        <taxon>Bacteria</taxon>
        <taxon>Pseudomonadati</taxon>
        <taxon>Thermodesulfobacteriota</taxon>
        <taxon>Desulfobulbia</taxon>
        <taxon>Desulfobulbales</taxon>
        <taxon>Desulfocapsaceae</taxon>
        <taxon>Desulfofustis</taxon>
    </lineage>
</organism>
<dbReference type="Proteomes" id="UP000184139">
    <property type="component" value="Unassembled WGS sequence"/>
</dbReference>
<evidence type="ECO:0000313" key="2">
    <source>
        <dbReference type="Proteomes" id="UP000184139"/>
    </source>
</evidence>
<dbReference type="AlphaFoldDB" id="A0A1M5YRN4"/>
<reference evidence="1 2" key="1">
    <citation type="submission" date="2016-11" db="EMBL/GenBank/DDBJ databases">
        <authorList>
            <person name="Jaros S."/>
            <person name="Januszkiewicz K."/>
            <person name="Wedrychowicz H."/>
        </authorList>
    </citation>
    <scope>NUCLEOTIDE SEQUENCE [LARGE SCALE GENOMIC DNA]</scope>
    <source>
        <strain evidence="1 2">DSM 9705</strain>
    </source>
</reference>
<name>A0A1M5YRN4_9BACT</name>
<protein>
    <submittedName>
        <fullName evidence="1">Uncharacterized protein</fullName>
    </submittedName>
</protein>
<gene>
    <name evidence="1" type="ORF">SAMN02745124_04367</name>
</gene>
<dbReference type="EMBL" id="FQXS01000052">
    <property type="protein sequence ID" value="SHI14631.1"/>
    <property type="molecule type" value="Genomic_DNA"/>
</dbReference>
<dbReference type="OrthoDB" id="5471150at2"/>
<keyword evidence="2" id="KW-1185">Reference proteome</keyword>
<proteinExistence type="predicted"/>
<dbReference type="RefSeq" id="WP_073379417.1">
    <property type="nucleotide sequence ID" value="NZ_FQXS01000052.1"/>
</dbReference>
<accession>A0A1M5YRN4</accession>